<keyword evidence="8" id="KW-1185">Reference proteome</keyword>
<sequence length="92" mass="9245">MTTRDPGLQPERTALAWQRTGLSAAVVAVLLIRGGIAAGSALEITAGACAALVVALCPLARAVPSARIRLILVTSAVVVCGLCATVSLVLSH</sequence>
<name>A0A6N7Z3P8_9PSEU</name>
<dbReference type="GO" id="GO:0012505">
    <property type="term" value="C:endomembrane system"/>
    <property type="evidence" value="ECO:0007669"/>
    <property type="project" value="UniProtKB-SubCell"/>
</dbReference>
<dbReference type="InterPro" id="IPR003807">
    <property type="entry name" value="DUF202"/>
</dbReference>
<keyword evidence="2 5" id="KW-0812">Transmembrane</keyword>
<dbReference type="Pfam" id="PF02656">
    <property type="entry name" value="DUF202"/>
    <property type="match status" value="1"/>
</dbReference>
<evidence type="ECO:0000259" key="6">
    <source>
        <dbReference type="Pfam" id="PF02656"/>
    </source>
</evidence>
<accession>A0A6N7Z3P8</accession>
<evidence type="ECO:0000256" key="3">
    <source>
        <dbReference type="ARBA" id="ARBA00022989"/>
    </source>
</evidence>
<feature type="domain" description="DUF202" evidence="6">
    <location>
        <begin position="5"/>
        <end position="56"/>
    </location>
</feature>
<keyword evidence="4 5" id="KW-0472">Membrane</keyword>
<reference evidence="7 8" key="1">
    <citation type="submission" date="2019-11" db="EMBL/GenBank/DDBJ databases">
        <title>Draft genome of Amycolatopsis RM579.</title>
        <authorList>
            <person name="Duangmal K."/>
            <person name="Mingma R."/>
        </authorList>
    </citation>
    <scope>NUCLEOTIDE SEQUENCE [LARGE SCALE GENOMIC DNA]</scope>
    <source>
        <strain evidence="7 8">RM579</strain>
    </source>
</reference>
<evidence type="ECO:0000256" key="2">
    <source>
        <dbReference type="ARBA" id="ARBA00022692"/>
    </source>
</evidence>
<dbReference type="AlphaFoldDB" id="A0A6N7Z3P8"/>
<feature type="transmembrane region" description="Helical" evidence="5">
    <location>
        <begin position="21"/>
        <end position="38"/>
    </location>
</feature>
<feature type="transmembrane region" description="Helical" evidence="5">
    <location>
        <begin position="70"/>
        <end position="90"/>
    </location>
</feature>
<evidence type="ECO:0000256" key="5">
    <source>
        <dbReference type="SAM" id="Phobius"/>
    </source>
</evidence>
<feature type="transmembrane region" description="Helical" evidence="5">
    <location>
        <begin position="44"/>
        <end position="63"/>
    </location>
</feature>
<organism evidence="7 8">
    <name type="scientific">Amycolatopsis pithecellobii</name>
    <dbReference type="NCBI Taxonomy" id="664692"/>
    <lineage>
        <taxon>Bacteria</taxon>
        <taxon>Bacillati</taxon>
        <taxon>Actinomycetota</taxon>
        <taxon>Actinomycetes</taxon>
        <taxon>Pseudonocardiales</taxon>
        <taxon>Pseudonocardiaceae</taxon>
        <taxon>Amycolatopsis</taxon>
    </lineage>
</organism>
<comment type="subcellular location">
    <subcellularLocation>
        <location evidence="1">Endomembrane system</location>
        <topology evidence="1">Multi-pass membrane protein</topology>
    </subcellularLocation>
</comment>
<evidence type="ECO:0000313" key="7">
    <source>
        <dbReference type="EMBL" id="MTD54901.1"/>
    </source>
</evidence>
<evidence type="ECO:0000313" key="8">
    <source>
        <dbReference type="Proteomes" id="UP000440096"/>
    </source>
</evidence>
<dbReference type="Proteomes" id="UP000440096">
    <property type="component" value="Unassembled WGS sequence"/>
</dbReference>
<protein>
    <submittedName>
        <fullName evidence="7">DUF202 domain-containing protein</fullName>
    </submittedName>
</protein>
<evidence type="ECO:0000256" key="4">
    <source>
        <dbReference type="ARBA" id="ARBA00023136"/>
    </source>
</evidence>
<dbReference type="RefSeq" id="WP_154757109.1">
    <property type="nucleotide sequence ID" value="NZ_WMBA01000016.1"/>
</dbReference>
<keyword evidence="3 5" id="KW-1133">Transmembrane helix</keyword>
<evidence type="ECO:0000256" key="1">
    <source>
        <dbReference type="ARBA" id="ARBA00004127"/>
    </source>
</evidence>
<dbReference type="EMBL" id="WMBA01000016">
    <property type="protein sequence ID" value="MTD54901.1"/>
    <property type="molecule type" value="Genomic_DNA"/>
</dbReference>
<comment type="caution">
    <text evidence="7">The sequence shown here is derived from an EMBL/GenBank/DDBJ whole genome shotgun (WGS) entry which is preliminary data.</text>
</comment>
<gene>
    <name evidence="7" type="ORF">GKO32_13065</name>
</gene>
<proteinExistence type="predicted"/>
<dbReference type="OrthoDB" id="3701077at2"/>